<dbReference type="AlphaFoldDB" id="A0A9P8VIE3"/>
<keyword evidence="1" id="KW-0812">Transmembrane</keyword>
<evidence type="ECO:0000256" key="1">
    <source>
        <dbReference type="SAM" id="Phobius"/>
    </source>
</evidence>
<name>A0A9P8VIE3_9PEZI</name>
<keyword evidence="1" id="KW-1133">Transmembrane helix</keyword>
<dbReference type="OrthoDB" id="5214669at2759"/>
<feature type="transmembrane region" description="Helical" evidence="1">
    <location>
        <begin position="136"/>
        <end position="157"/>
    </location>
</feature>
<dbReference type="Proteomes" id="UP000770015">
    <property type="component" value="Unassembled WGS sequence"/>
</dbReference>
<accession>A0A9P8VIE3</accession>
<keyword evidence="3" id="KW-1185">Reference proteome</keyword>
<organism evidence="2 3">
    <name type="scientific">Plectosphaerella plurivora</name>
    <dbReference type="NCBI Taxonomy" id="936078"/>
    <lineage>
        <taxon>Eukaryota</taxon>
        <taxon>Fungi</taxon>
        <taxon>Dikarya</taxon>
        <taxon>Ascomycota</taxon>
        <taxon>Pezizomycotina</taxon>
        <taxon>Sordariomycetes</taxon>
        <taxon>Hypocreomycetidae</taxon>
        <taxon>Glomerellales</taxon>
        <taxon>Plectosphaerellaceae</taxon>
        <taxon>Plectosphaerella</taxon>
    </lineage>
</organism>
<comment type="caution">
    <text evidence="2">The sequence shown here is derived from an EMBL/GenBank/DDBJ whole genome shotgun (WGS) entry which is preliminary data.</text>
</comment>
<gene>
    <name evidence="2" type="ORF">F5X68DRAFT_229274</name>
</gene>
<proteinExistence type="predicted"/>
<sequence length="173" mass="18810">MASTPNEKSAPTLNLEHINLTTPPKALTPFDTPTASLSNTPAEKVIELRRDSGPTTPHSCRNDNPFDTDVEAMITTTTTRSGEALGPRKTQATLTHTNDCPTVWPSAQHWKQKAKTAKKTRHCCNCMAGLSKRNRILVKVLILLLIVGIGLGVGFGVSRTLNAPIWGDKDSQR</sequence>
<evidence type="ECO:0000313" key="2">
    <source>
        <dbReference type="EMBL" id="KAH6691418.1"/>
    </source>
</evidence>
<protein>
    <submittedName>
        <fullName evidence="2">Uncharacterized protein</fullName>
    </submittedName>
</protein>
<reference evidence="2" key="1">
    <citation type="journal article" date="2021" name="Nat. Commun.">
        <title>Genetic determinants of endophytism in the Arabidopsis root mycobiome.</title>
        <authorList>
            <person name="Mesny F."/>
            <person name="Miyauchi S."/>
            <person name="Thiergart T."/>
            <person name="Pickel B."/>
            <person name="Atanasova L."/>
            <person name="Karlsson M."/>
            <person name="Huettel B."/>
            <person name="Barry K.W."/>
            <person name="Haridas S."/>
            <person name="Chen C."/>
            <person name="Bauer D."/>
            <person name="Andreopoulos W."/>
            <person name="Pangilinan J."/>
            <person name="LaButti K."/>
            <person name="Riley R."/>
            <person name="Lipzen A."/>
            <person name="Clum A."/>
            <person name="Drula E."/>
            <person name="Henrissat B."/>
            <person name="Kohler A."/>
            <person name="Grigoriev I.V."/>
            <person name="Martin F.M."/>
            <person name="Hacquard S."/>
        </authorList>
    </citation>
    <scope>NUCLEOTIDE SEQUENCE</scope>
    <source>
        <strain evidence="2">MPI-SDFR-AT-0117</strain>
    </source>
</reference>
<evidence type="ECO:0000313" key="3">
    <source>
        <dbReference type="Proteomes" id="UP000770015"/>
    </source>
</evidence>
<dbReference type="EMBL" id="JAGSXJ010000005">
    <property type="protein sequence ID" value="KAH6691418.1"/>
    <property type="molecule type" value="Genomic_DNA"/>
</dbReference>
<keyword evidence="1" id="KW-0472">Membrane</keyword>